<proteinExistence type="predicted"/>
<dbReference type="Proteomes" id="UP000250043">
    <property type="component" value="Unassembled WGS sequence"/>
</dbReference>
<organism evidence="2 3">
    <name type="scientific">Obba rivulosa</name>
    <dbReference type="NCBI Taxonomy" id="1052685"/>
    <lineage>
        <taxon>Eukaryota</taxon>
        <taxon>Fungi</taxon>
        <taxon>Dikarya</taxon>
        <taxon>Basidiomycota</taxon>
        <taxon>Agaricomycotina</taxon>
        <taxon>Agaricomycetes</taxon>
        <taxon>Polyporales</taxon>
        <taxon>Gelatoporiaceae</taxon>
        <taxon>Obba</taxon>
    </lineage>
</organism>
<dbReference type="EMBL" id="KV722480">
    <property type="protein sequence ID" value="OCH87593.1"/>
    <property type="molecule type" value="Genomic_DNA"/>
</dbReference>
<gene>
    <name evidence="2" type="ORF">OBBRIDRAFT_837249</name>
</gene>
<dbReference type="AlphaFoldDB" id="A0A8E2ANR7"/>
<keyword evidence="1" id="KW-0812">Transmembrane</keyword>
<sequence length="297" mass="32470">MKFSLPESFACFSLHVLLVGIHVALLQVYMHHYEHKITASGNTATTALSLTVRIGSQMIATVLTLFLVLVTQQLSLKRNFHARQTLTALHDKANAWLGLGSSFLTLYQQRKTRTAPWYIFAITVYSLGIFILHITTPALFDVIPFTQTALVTPINETIGGPEVAVIRVTLSATALRLSGNGTSHPDCPASGPITGPCIEQIVASMLNLNGFALYIGLAVSGILFLFAWLTTRGVGVESRMHCTLDTPGILQLTWLLGNNMLISTRMVSRVRNPSVDELRKGGQFHVQMSDPEKVGKL</sequence>
<evidence type="ECO:0000313" key="3">
    <source>
        <dbReference type="Proteomes" id="UP000250043"/>
    </source>
</evidence>
<evidence type="ECO:0000313" key="2">
    <source>
        <dbReference type="EMBL" id="OCH87593.1"/>
    </source>
</evidence>
<name>A0A8E2ANR7_9APHY</name>
<feature type="transmembrane region" description="Helical" evidence="1">
    <location>
        <begin position="50"/>
        <end position="70"/>
    </location>
</feature>
<keyword evidence="1" id="KW-0472">Membrane</keyword>
<keyword evidence="3" id="KW-1185">Reference proteome</keyword>
<reference evidence="2 3" key="1">
    <citation type="submission" date="2016-07" db="EMBL/GenBank/DDBJ databases">
        <title>Draft genome of the white-rot fungus Obba rivulosa 3A-2.</title>
        <authorList>
            <consortium name="DOE Joint Genome Institute"/>
            <person name="Miettinen O."/>
            <person name="Riley R."/>
            <person name="Acob R."/>
            <person name="Barry K."/>
            <person name="Cullen D."/>
            <person name="De Vries R."/>
            <person name="Hainaut M."/>
            <person name="Hatakka A."/>
            <person name="Henrissat B."/>
            <person name="Hilden K."/>
            <person name="Kuo R."/>
            <person name="Labutti K."/>
            <person name="Lipzen A."/>
            <person name="Makela M.R."/>
            <person name="Sandor L."/>
            <person name="Spatafora J.W."/>
            <person name="Grigoriev I.V."/>
            <person name="Hibbett D.S."/>
        </authorList>
    </citation>
    <scope>NUCLEOTIDE SEQUENCE [LARGE SCALE GENOMIC DNA]</scope>
    <source>
        <strain evidence="2 3">3A-2</strain>
    </source>
</reference>
<evidence type="ECO:0000256" key="1">
    <source>
        <dbReference type="SAM" id="Phobius"/>
    </source>
</evidence>
<feature type="transmembrane region" description="Helical" evidence="1">
    <location>
        <begin position="211"/>
        <end position="230"/>
    </location>
</feature>
<dbReference type="OrthoDB" id="2804453at2759"/>
<feature type="transmembrane region" description="Helical" evidence="1">
    <location>
        <begin position="117"/>
        <end position="140"/>
    </location>
</feature>
<accession>A0A8E2ANR7</accession>
<keyword evidence="1" id="KW-1133">Transmembrane helix</keyword>
<feature type="transmembrane region" description="Helical" evidence="1">
    <location>
        <begin position="12"/>
        <end position="30"/>
    </location>
</feature>
<protein>
    <submittedName>
        <fullName evidence="2">Uncharacterized protein</fullName>
    </submittedName>
</protein>